<dbReference type="GO" id="GO:0005783">
    <property type="term" value="C:endoplasmic reticulum"/>
    <property type="evidence" value="ECO:0007669"/>
    <property type="project" value="TreeGrafter"/>
</dbReference>
<dbReference type="InterPro" id="IPR000873">
    <property type="entry name" value="AMP-dep_synth/lig_dom"/>
</dbReference>
<evidence type="ECO:0000313" key="3">
    <source>
        <dbReference type="Proteomes" id="UP000192257"/>
    </source>
</evidence>
<dbReference type="EMBL" id="NBCO01000001">
    <property type="protein sequence ID" value="ORC93314.1"/>
    <property type="molecule type" value="Genomic_DNA"/>
</dbReference>
<reference evidence="2 3" key="1">
    <citation type="submission" date="2017-03" db="EMBL/GenBank/DDBJ databases">
        <title>An alternative strategy for trypanosome survival in the mammalian bloodstream revealed through genome and transcriptome analysis of the ubiquitous bovine parasite Trypanosoma (Megatrypanum) theileri.</title>
        <authorList>
            <person name="Kelly S."/>
            <person name="Ivens A."/>
            <person name="Mott A."/>
            <person name="O'Neill E."/>
            <person name="Emms D."/>
            <person name="Macleod O."/>
            <person name="Voorheis P."/>
            <person name="Matthews J."/>
            <person name="Matthews K."/>
            <person name="Carrington M."/>
        </authorList>
    </citation>
    <scope>NUCLEOTIDE SEQUENCE [LARGE SCALE GENOMIC DNA]</scope>
    <source>
        <strain evidence="2">Edinburgh</strain>
    </source>
</reference>
<feature type="domain" description="AMP-dependent synthetase/ligase" evidence="1">
    <location>
        <begin position="115"/>
        <end position="524"/>
    </location>
</feature>
<dbReference type="PANTHER" id="PTHR43272">
    <property type="entry name" value="LONG-CHAIN-FATTY-ACID--COA LIGASE"/>
    <property type="match status" value="1"/>
</dbReference>
<dbReference type="PROSITE" id="PS00455">
    <property type="entry name" value="AMP_BINDING"/>
    <property type="match status" value="1"/>
</dbReference>
<proteinExistence type="predicted"/>
<dbReference type="GO" id="GO:0016020">
    <property type="term" value="C:membrane"/>
    <property type="evidence" value="ECO:0007669"/>
    <property type="project" value="TreeGrafter"/>
</dbReference>
<comment type="caution">
    <text evidence="2">The sequence shown here is derived from an EMBL/GenBank/DDBJ whole genome shotgun (WGS) entry which is preliminary data.</text>
</comment>
<dbReference type="Gene3D" id="3.40.50.12780">
    <property type="entry name" value="N-terminal domain of ligase-like"/>
    <property type="match status" value="1"/>
</dbReference>
<accession>A0A1X0P8N7</accession>
<dbReference type="VEuPathDB" id="TriTrypDB:TM35_000011910"/>
<dbReference type="OrthoDB" id="1700726at2759"/>
<dbReference type="STRING" id="67003.A0A1X0P8N7"/>
<dbReference type="InterPro" id="IPR042099">
    <property type="entry name" value="ANL_N_sf"/>
</dbReference>
<name>A0A1X0P8N7_9TRYP</name>
<dbReference type="PANTHER" id="PTHR43272:SF105">
    <property type="entry name" value="ACYL COA SYNTHETASE, PUTATIVE-RELATED"/>
    <property type="match status" value="1"/>
</dbReference>
<evidence type="ECO:0000259" key="1">
    <source>
        <dbReference type="Pfam" id="PF00501"/>
    </source>
</evidence>
<dbReference type="Proteomes" id="UP000192257">
    <property type="component" value="Unassembled WGS sequence"/>
</dbReference>
<gene>
    <name evidence="2" type="ORF">TM35_000011910</name>
</gene>
<evidence type="ECO:0000313" key="2">
    <source>
        <dbReference type="EMBL" id="ORC93314.1"/>
    </source>
</evidence>
<dbReference type="GeneID" id="39980652"/>
<keyword evidence="3" id="KW-1185">Reference proteome</keyword>
<dbReference type="SUPFAM" id="SSF56801">
    <property type="entry name" value="Acetyl-CoA synthetase-like"/>
    <property type="match status" value="1"/>
</dbReference>
<dbReference type="AlphaFoldDB" id="A0A1X0P8N7"/>
<dbReference type="RefSeq" id="XP_028887380.1">
    <property type="nucleotide sequence ID" value="XM_029020872.1"/>
</dbReference>
<dbReference type="InterPro" id="IPR020845">
    <property type="entry name" value="AMP-binding_CS"/>
</dbReference>
<dbReference type="Pfam" id="PF00501">
    <property type="entry name" value="AMP-binding"/>
    <property type="match status" value="1"/>
</dbReference>
<organism evidence="2 3">
    <name type="scientific">Trypanosoma theileri</name>
    <dbReference type="NCBI Taxonomy" id="67003"/>
    <lineage>
        <taxon>Eukaryota</taxon>
        <taxon>Discoba</taxon>
        <taxon>Euglenozoa</taxon>
        <taxon>Kinetoplastea</taxon>
        <taxon>Metakinetoplastina</taxon>
        <taxon>Trypanosomatida</taxon>
        <taxon>Trypanosomatidae</taxon>
        <taxon>Trypanosoma</taxon>
    </lineage>
</organism>
<sequence length="703" mass="78903">MGGCVASVLDKRNEWSVVDFPEYQSFMRLKKQAEPVPGTEKANASPIYRMVGTSEEEHKKLVHDYYHGETPPQCFARLCKERGNRKVMLYRLLKEVERNTVTDKYGNKKTLETYVFEPKPRSITYTELLHRVQSLAKGLTEIGLQKGEFIGIYEDTRWEWYCTVQAIWSCQMVAATVYANLGEDALIYALQESQCRAIVCNGKNVKKLISLMKNSGVSNTLIIYLDDLPKDTDTTGFQVYSWVDVMKKGETSSKALVNIPGPENCDDLSLVMYTSGTTGNPKGVKHTHGTLGSGFKALSHRVLDLLGEVTEPETYCAYLPLAHIMELGVVTVLFNRGCVIGFGNPRTLTNNFAKPHGDFAEYRPVIVVAVPRIFDTIKKAVEAKLPPPGSFKRTVFDHAYQSRLKALKEGKDTPYYNQKVFAQPRQAMGGKVRVMLSGGGPMSPSTQEFINVIFGMIIQGWGLTETVCCGGIQRTGNLQYDNVGQILKSVEVRLLDTAEYRHTDKPEPRGEILLRGPFLFKGYYKQDEFTKESIDEDGWFHTGDVGSFTENGTLSIVGRVKALAKNSNGEYIALEVLESIYSQNDLCTPNGVCVLVHPGRSYIAAIAITTGDLTMQFAKKNHISGKFPDILRDPEFRKKAIESFQETARKAGRKSFEIVQNVQLLGDEWTPENDVLTAAMKLKRRVIDVRYKDLINELFKEDL</sequence>
<protein>
    <submittedName>
        <fullName evidence="2">Fatty acyl CoA synthetase</fullName>
    </submittedName>
</protein>
<dbReference type="GO" id="GO:0004467">
    <property type="term" value="F:long-chain fatty acid-CoA ligase activity"/>
    <property type="evidence" value="ECO:0007669"/>
    <property type="project" value="TreeGrafter"/>
</dbReference>